<gene>
    <name evidence="1" type="ORF">DL764_000277</name>
</gene>
<reference evidence="1 2" key="1">
    <citation type="submission" date="2018-06" db="EMBL/GenBank/DDBJ databases">
        <title>Complete Genomes of Monosporascus.</title>
        <authorList>
            <person name="Robinson A.J."/>
            <person name="Natvig D.O."/>
        </authorList>
    </citation>
    <scope>NUCLEOTIDE SEQUENCE [LARGE SCALE GENOMIC DNA]</scope>
    <source>
        <strain evidence="1 2">CBS 110550</strain>
    </source>
</reference>
<dbReference type="Proteomes" id="UP000293360">
    <property type="component" value="Unassembled WGS sequence"/>
</dbReference>
<comment type="caution">
    <text evidence="1">The sequence shown here is derived from an EMBL/GenBank/DDBJ whole genome shotgun (WGS) entry which is preliminary data.</text>
</comment>
<dbReference type="STRING" id="155417.A0A4V1XCV3"/>
<organism evidence="1 2">
    <name type="scientific">Monosporascus ibericus</name>
    <dbReference type="NCBI Taxonomy" id="155417"/>
    <lineage>
        <taxon>Eukaryota</taxon>
        <taxon>Fungi</taxon>
        <taxon>Dikarya</taxon>
        <taxon>Ascomycota</taxon>
        <taxon>Pezizomycotina</taxon>
        <taxon>Sordariomycetes</taxon>
        <taxon>Xylariomycetidae</taxon>
        <taxon>Xylariales</taxon>
        <taxon>Xylariales incertae sedis</taxon>
        <taxon>Monosporascus</taxon>
    </lineage>
</organism>
<name>A0A4V1XCV3_9PEZI</name>
<sequence length="124" mass="14415">MFAPSPAGVGGLHENHATFLQRFTARKAQNRTAKQKPTLSVKQHAVHRAQLSNVRFIKPKYSEETEINVSGIFNKWRRYCADMQVGDWEASIKNLKRKTTQDFLLYICEHYKIKSWGSGEEYIR</sequence>
<evidence type="ECO:0000313" key="2">
    <source>
        <dbReference type="Proteomes" id="UP000293360"/>
    </source>
</evidence>
<protein>
    <submittedName>
        <fullName evidence="1">Uncharacterized protein</fullName>
    </submittedName>
</protein>
<proteinExistence type="predicted"/>
<accession>A0A4V1XCV3</accession>
<keyword evidence="2" id="KW-1185">Reference proteome</keyword>
<dbReference type="OrthoDB" id="4951796at2759"/>
<evidence type="ECO:0000313" key="1">
    <source>
        <dbReference type="EMBL" id="RYP11049.1"/>
    </source>
</evidence>
<dbReference type="EMBL" id="QJNU01000008">
    <property type="protein sequence ID" value="RYP11049.1"/>
    <property type="molecule type" value="Genomic_DNA"/>
</dbReference>
<dbReference type="AlphaFoldDB" id="A0A4V1XCV3"/>